<evidence type="ECO:0000256" key="14">
    <source>
        <dbReference type="SAM" id="Phobius"/>
    </source>
</evidence>
<keyword evidence="12" id="KW-0175">Coiled coil</keyword>
<evidence type="ECO:0000256" key="5">
    <source>
        <dbReference type="ARBA" id="ARBA00022692"/>
    </source>
</evidence>
<dbReference type="GO" id="GO:0005789">
    <property type="term" value="C:endoplasmic reticulum membrane"/>
    <property type="evidence" value="ECO:0007669"/>
    <property type="project" value="UniProtKB-SubCell"/>
</dbReference>
<comment type="similarity">
    <text evidence="2">Belongs to the USE1 family.</text>
</comment>
<keyword evidence="15" id="KW-1185">Reference proteome</keyword>
<sequence length="289" mass="32399">MREQTGNLPPEGGQRKTLPPSLKMAPAEEAGNRWVVMAASRLELNLVRLLCRCEAMAAEKRDPDEWRLEKYVGALEDMLQALKAQASLHHAHLGPAPLVTPCPLLQTSSSEKALANQFLAPGRVPTTARERVPATKTVHLQSRARYTSEMRSELLGTDSSEEPELDVRKRIGVAGPRPGDEKQSAAELDLVLQRHQNLQEKLAEEMLGLARSLKTHTLAAQSVIKKDNQTLSHSLKMADQNLEKLKTESERLEQHTQKSVNWLLWAMLIIVCFIFIGMILFIRIMPKLK</sequence>
<dbReference type="PANTHER" id="PTHR13050">
    <property type="entry name" value="USE1-LIKE PROTEIN"/>
    <property type="match status" value="1"/>
</dbReference>
<dbReference type="RefSeq" id="XP_022414405.1">
    <property type="nucleotide sequence ID" value="XM_022558697.2"/>
</dbReference>
<evidence type="ECO:0000256" key="8">
    <source>
        <dbReference type="ARBA" id="ARBA00022927"/>
    </source>
</evidence>
<dbReference type="AlphaFoldDB" id="A0A2Y9LYC0"/>
<protein>
    <recommendedName>
        <fullName evidence="3">Vesicle transport protein USE1</fullName>
    </recommendedName>
    <alternativeName>
        <fullName evidence="11">USE1-like protein</fullName>
    </alternativeName>
</protein>
<dbReference type="GeneID" id="111166723"/>
<keyword evidence="9 14" id="KW-1133">Transmembrane helix</keyword>
<evidence type="ECO:0000313" key="15">
    <source>
        <dbReference type="Proteomes" id="UP000248483"/>
    </source>
</evidence>
<keyword evidence="10 14" id="KW-0472">Membrane</keyword>
<keyword evidence="4" id="KW-0813">Transport</keyword>
<keyword evidence="7" id="KW-0931">ER-Golgi transport</keyword>
<evidence type="ECO:0000256" key="9">
    <source>
        <dbReference type="ARBA" id="ARBA00022989"/>
    </source>
</evidence>
<keyword evidence="8" id="KW-0653">Protein transport</keyword>
<dbReference type="PANTHER" id="PTHR13050:SF10">
    <property type="entry name" value="VESICLE TRANSPORT PROTEIN USE1"/>
    <property type="match status" value="1"/>
</dbReference>
<evidence type="ECO:0000256" key="12">
    <source>
        <dbReference type="SAM" id="Coils"/>
    </source>
</evidence>
<dbReference type="GO" id="GO:0006890">
    <property type="term" value="P:retrograde vesicle-mediated transport, Golgi to endoplasmic reticulum"/>
    <property type="evidence" value="ECO:0007669"/>
    <property type="project" value="TreeGrafter"/>
</dbReference>
<evidence type="ECO:0000256" key="3">
    <source>
        <dbReference type="ARBA" id="ARBA00015843"/>
    </source>
</evidence>
<proteinExistence type="inferred from homology"/>
<dbReference type="GO" id="GO:0015031">
    <property type="term" value="P:protein transport"/>
    <property type="evidence" value="ECO:0007669"/>
    <property type="project" value="UniProtKB-KW"/>
</dbReference>
<evidence type="ECO:0000313" key="16">
    <source>
        <dbReference type="RefSeq" id="XP_022414405.1"/>
    </source>
</evidence>
<dbReference type="Proteomes" id="UP000248483">
    <property type="component" value="Unplaced"/>
</dbReference>
<evidence type="ECO:0000256" key="13">
    <source>
        <dbReference type="SAM" id="MobiDB-lite"/>
    </source>
</evidence>
<feature type="region of interest" description="Disordered" evidence="13">
    <location>
        <begin position="1"/>
        <end position="22"/>
    </location>
</feature>
<dbReference type="InterPro" id="IPR019150">
    <property type="entry name" value="Vesicle_transport_protein_Use1"/>
</dbReference>
<dbReference type="CTD" id="55850"/>
<evidence type="ECO:0000256" key="1">
    <source>
        <dbReference type="ARBA" id="ARBA00004163"/>
    </source>
</evidence>
<evidence type="ECO:0000256" key="6">
    <source>
        <dbReference type="ARBA" id="ARBA00022824"/>
    </source>
</evidence>
<reference evidence="16" key="1">
    <citation type="submission" date="2025-08" db="UniProtKB">
        <authorList>
            <consortium name="RefSeq"/>
        </authorList>
    </citation>
    <scope>IDENTIFICATION</scope>
    <source>
        <tissue evidence="16">Blood</tissue>
    </source>
</reference>
<name>A0A2Y9LYC0_DELLE</name>
<keyword evidence="5 14" id="KW-0812">Transmembrane</keyword>
<evidence type="ECO:0000256" key="11">
    <source>
        <dbReference type="ARBA" id="ARBA00032711"/>
    </source>
</evidence>
<evidence type="ECO:0000256" key="4">
    <source>
        <dbReference type="ARBA" id="ARBA00022448"/>
    </source>
</evidence>
<organism evidence="15 16">
    <name type="scientific">Delphinapterus leucas</name>
    <name type="common">Beluga whale</name>
    <dbReference type="NCBI Taxonomy" id="9749"/>
    <lineage>
        <taxon>Eukaryota</taxon>
        <taxon>Metazoa</taxon>
        <taxon>Chordata</taxon>
        <taxon>Craniata</taxon>
        <taxon>Vertebrata</taxon>
        <taxon>Euteleostomi</taxon>
        <taxon>Mammalia</taxon>
        <taxon>Eutheria</taxon>
        <taxon>Laurasiatheria</taxon>
        <taxon>Artiodactyla</taxon>
        <taxon>Whippomorpha</taxon>
        <taxon>Cetacea</taxon>
        <taxon>Odontoceti</taxon>
        <taxon>Monodontidae</taxon>
        <taxon>Delphinapterus</taxon>
    </lineage>
</organism>
<evidence type="ECO:0000256" key="2">
    <source>
        <dbReference type="ARBA" id="ARBA00007891"/>
    </source>
</evidence>
<feature type="coiled-coil region" evidence="12">
    <location>
        <begin position="185"/>
        <end position="258"/>
    </location>
</feature>
<dbReference type="GO" id="GO:0005484">
    <property type="term" value="F:SNAP receptor activity"/>
    <property type="evidence" value="ECO:0007669"/>
    <property type="project" value="TreeGrafter"/>
</dbReference>
<keyword evidence="6" id="KW-0256">Endoplasmic reticulum</keyword>
<accession>A0A2Y9LYC0</accession>
<gene>
    <name evidence="16" type="primary">USE1</name>
</gene>
<evidence type="ECO:0000256" key="7">
    <source>
        <dbReference type="ARBA" id="ARBA00022892"/>
    </source>
</evidence>
<comment type="subcellular location">
    <subcellularLocation>
        <location evidence="1">Endoplasmic reticulum membrane</location>
        <topology evidence="1">Single-pass type IV membrane protein</topology>
    </subcellularLocation>
</comment>
<dbReference type="GO" id="GO:0031201">
    <property type="term" value="C:SNARE complex"/>
    <property type="evidence" value="ECO:0007669"/>
    <property type="project" value="TreeGrafter"/>
</dbReference>
<feature type="transmembrane region" description="Helical" evidence="14">
    <location>
        <begin position="262"/>
        <end position="282"/>
    </location>
</feature>
<evidence type="ECO:0000256" key="10">
    <source>
        <dbReference type="ARBA" id="ARBA00023136"/>
    </source>
</evidence>
<dbReference type="CDD" id="cd15860">
    <property type="entry name" value="SNARE_USE1"/>
    <property type="match status" value="1"/>
</dbReference>
<dbReference type="Pfam" id="PF09753">
    <property type="entry name" value="Use1"/>
    <property type="match status" value="1"/>
</dbReference>